<evidence type="ECO:0000313" key="2">
    <source>
        <dbReference type="Proteomes" id="UP000217790"/>
    </source>
</evidence>
<dbReference type="Gene3D" id="3.40.50.720">
    <property type="entry name" value="NAD(P)-binding Rossmann-like Domain"/>
    <property type="match status" value="1"/>
</dbReference>
<accession>A0A2H3D2T8</accession>
<dbReference type="EMBL" id="KZ293673">
    <property type="protein sequence ID" value="PBK88400.1"/>
    <property type="molecule type" value="Genomic_DNA"/>
</dbReference>
<dbReference type="STRING" id="47427.A0A2H3D2T8"/>
<proteinExistence type="predicted"/>
<dbReference type="AlphaFoldDB" id="A0A2H3D2T8"/>
<reference evidence="2" key="1">
    <citation type="journal article" date="2017" name="Nat. Ecol. Evol.">
        <title>Genome expansion and lineage-specific genetic innovations in the forest pathogenic fungi Armillaria.</title>
        <authorList>
            <person name="Sipos G."/>
            <person name="Prasanna A.N."/>
            <person name="Walter M.C."/>
            <person name="O'Connor E."/>
            <person name="Balint B."/>
            <person name="Krizsan K."/>
            <person name="Kiss B."/>
            <person name="Hess J."/>
            <person name="Varga T."/>
            <person name="Slot J."/>
            <person name="Riley R."/>
            <person name="Boka B."/>
            <person name="Rigling D."/>
            <person name="Barry K."/>
            <person name="Lee J."/>
            <person name="Mihaltcheva S."/>
            <person name="LaButti K."/>
            <person name="Lipzen A."/>
            <person name="Waldron R."/>
            <person name="Moloney N.M."/>
            <person name="Sperisen C."/>
            <person name="Kredics L."/>
            <person name="Vagvoelgyi C."/>
            <person name="Patrignani A."/>
            <person name="Fitzpatrick D."/>
            <person name="Nagy I."/>
            <person name="Doyle S."/>
            <person name="Anderson J.B."/>
            <person name="Grigoriev I.V."/>
            <person name="Gueldener U."/>
            <person name="Muensterkoetter M."/>
            <person name="Nagy L.G."/>
        </authorList>
    </citation>
    <scope>NUCLEOTIDE SEQUENCE [LARGE SCALE GENOMIC DNA]</scope>
    <source>
        <strain evidence="2">Ar21-2</strain>
    </source>
</reference>
<evidence type="ECO:0000313" key="1">
    <source>
        <dbReference type="EMBL" id="PBK88400.1"/>
    </source>
</evidence>
<sequence length="97" mass="10597">MAPRTREQWLADQTRPMPAVGTADLSGKMLVLIGANTGLGFEAAKHFAKASFSIGLRRRLTIFIITGIQKETGYTKAELWIIDLANFSSVVAFANRA</sequence>
<dbReference type="InterPro" id="IPR036291">
    <property type="entry name" value="NAD(P)-bd_dom_sf"/>
</dbReference>
<dbReference type="OrthoDB" id="542013at2759"/>
<gene>
    <name evidence="1" type="ORF">ARMGADRAFT_1084728</name>
</gene>
<dbReference type="SUPFAM" id="SSF51735">
    <property type="entry name" value="NAD(P)-binding Rossmann-fold domains"/>
    <property type="match status" value="1"/>
</dbReference>
<organism evidence="1 2">
    <name type="scientific">Armillaria gallica</name>
    <name type="common">Bulbous honey fungus</name>
    <name type="synonym">Armillaria bulbosa</name>
    <dbReference type="NCBI Taxonomy" id="47427"/>
    <lineage>
        <taxon>Eukaryota</taxon>
        <taxon>Fungi</taxon>
        <taxon>Dikarya</taxon>
        <taxon>Basidiomycota</taxon>
        <taxon>Agaricomycotina</taxon>
        <taxon>Agaricomycetes</taxon>
        <taxon>Agaricomycetidae</taxon>
        <taxon>Agaricales</taxon>
        <taxon>Marasmiineae</taxon>
        <taxon>Physalacriaceae</taxon>
        <taxon>Armillaria</taxon>
    </lineage>
</organism>
<protein>
    <recommendedName>
        <fullName evidence="3">Ketoreductase (KR) domain-containing protein</fullName>
    </recommendedName>
</protein>
<dbReference type="InParanoid" id="A0A2H3D2T8"/>
<name>A0A2H3D2T8_ARMGA</name>
<dbReference type="Proteomes" id="UP000217790">
    <property type="component" value="Unassembled WGS sequence"/>
</dbReference>
<keyword evidence="2" id="KW-1185">Reference proteome</keyword>
<evidence type="ECO:0008006" key="3">
    <source>
        <dbReference type="Google" id="ProtNLM"/>
    </source>
</evidence>